<keyword evidence="5 6" id="KW-0472">Membrane</keyword>
<evidence type="ECO:0000256" key="4">
    <source>
        <dbReference type="ARBA" id="ARBA00022989"/>
    </source>
</evidence>
<dbReference type="PANTHER" id="PTHR30086">
    <property type="entry name" value="ARGININE EXPORTER PROTEIN ARGO"/>
    <property type="match status" value="1"/>
</dbReference>
<evidence type="ECO:0000256" key="3">
    <source>
        <dbReference type="ARBA" id="ARBA00022692"/>
    </source>
</evidence>
<accession>A0ABY1ZI77</accession>
<comment type="caution">
    <text evidence="7">The sequence shown here is derived from an EMBL/GenBank/DDBJ whole genome shotgun (WGS) entry which is preliminary data.</text>
</comment>
<feature type="transmembrane region" description="Helical" evidence="6">
    <location>
        <begin position="184"/>
        <end position="205"/>
    </location>
</feature>
<name>A0ABY1ZI77_9GAMM</name>
<dbReference type="PANTHER" id="PTHR30086:SF20">
    <property type="entry name" value="ARGININE EXPORTER PROTEIN ARGO-RELATED"/>
    <property type="match status" value="1"/>
</dbReference>
<keyword evidence="4 6" id="KW-1133">Transmembrane helix</keyword>
<dbReference type="Proteomes" id="UP000313645">
    <property type="component" value="Unassembled WGS sequence"/>
</dbReference>
<gene>
    <name evidence="7" type="ORF">EZI54_14420</name>
</gene>
<comment type="subcellular location">
    <subcellularLocation>
        <location evidence="1">Cell membrane</location>
        <topology evidence="1">Multi-pass membrane protein</topology>
    </subcellularLocation>
</comment>
<feature type="transmembrane region" description="Helical" evidence="6">
    <location>
        <begin position="48"/>
        <end position="65"/>
    </location>
</feature>
<feature type="transmembrane region" description="Helical" evidence="6">
    <location>
        <begin position="146"/>
        <end position="172"/>
    </location>
</feature>
<feature type="transmembrane region" description="Helical" evidence="6">
    <location>
        <begin position="6"/>
        <end position="27"/>
    </location>
</feature>
<reference evidence="7 8" key="1">
    <citation type="submission" date="2019-02" db="EMBL/GenBank/DDBJ databases">
        <title>Marinobacter halodurans sp. nov., a marine bacterium isolated from sea tidal flat.</title>
        <authorList>
            <person name="Yoo Y."/>
            <person name="Lee D.W."/>
            <person name="Kim B.S."/>
            <person name="Kim J.-J."/>
        </authorList>
    </citation>
    <scope>NUCLEOTIDE SEQUENCE [LARGE SCALE GENOMIC DNA]</scope>
    <source>
        <strain evidence="7 8">YJ-S3-2</strain>
    </source>
</reference>
<keyword evidence="2" id="KW-1003">Cell membrane</keyword>
<dbReference type="Pfam" id="PF01810">
    <property type="entry name" value="LysE"/>
    <property type="match status" value="1"/>
</dbReference>
<dbReference type="InterPro" id="IPR001123">
    <property type="entry name" value="LeuE-type"/>
</dbReference>
<protein>
    <submittedName>
        <fullName evidence="7">Amino acid transporter</fullName>
    </submittedName>
</protein>
<dbReference type="RefSeq" id="WP_131482588.1">
    <property type="nucleotide sequence ID" value="NZ_SJDL01000023.1"/>
</dbReference>
<sequence>MLQSYLTGLVVCGGIIIAIGAQNAYLLGQAFRREHHWWSAALCMSSDVVLFTLGMLGVSAALIAFPSVLDVLRWAGVAFLLWLSFTAFLRAVQGRGGLTAEETSRRSLGAVILTTLAVTLLNPQVYLDTLLLIPSVGAQQPEPVGFVAGASSASVLWFALLAWGGSALAPVLARPVAWRVIDSAISLMMLAIALHLIFNGINLAASGSTV</sequence>
<evidence type="ECO:0000256" key="6">
    <source>
        <dbReference type="SAM" id="Phobius"/>
    </source>
</evidence>
<feature type="transmembrane region" description="Helical" evidence="6">
    <location>
        <begin position="108"/>
        <end position="126"/>
    </location>
</feature>
<keyword evidence="8" id="KW-1185">Reference proteome</keyword>
<evidence type="ECO:0000256" key="5">
    <source>
        <dbReference type="ARBA" id="ARBA00023136"/>
    </source>
</evidence>
<evidence type="ECO:0000313" key="7">
    <source>
        <dbReference type="EMBL" id="TBW54305.1"/>
    </source>
</evidence>
<keyword evidence="3 6" id="KW-0812">Transmembrane</keyword>
<evidence type="ECO:0000256" key="2">
    <source>
        <dbReference type="ARBA" id="ARBA00022475"/>
    </source>
</evidence>
<evidence type="ECO:0000256" key="1">
    <source>
        <dbReference type="ARBA" id="ARBA00004651"/>
    </source>
</evidence>
<feature type="transmembrane region" description="Helical" evidence="6">
    <location>
        <begin position="71"/>
        <end position="92"/>
    </location>
</feature>
<proteinExistence type="predicted"/>
<evidence type="ECO:0000313" key="8">
    <source>
        <dbReference type="Proteomes" id="UP000313645"/>
    </source>
</evidence>
<organism evidence="7 8">
    <name type="scientific">Marinobacter halodurans</name>
    <dbReference type="NCBI Taxonomy" id="2528979"/>
    <lineage>
        <taxon>Bacteria</taxon>
        <taxon>Pseudomonadati</taxon>
        <taxon>Pseudomonadota</taxon>
        <taxon>Gammaproteobacteria</taxon>
        <taxon>Pseudomonadales</taxon>
        <taxon>Marinobacteraceae</taxon>
        <taxon>Marinobacter</taxon>
    </lineage>
</organism>
<dbReference type="EMBL" id="SJDL01000023">
    <property type="protein sequence ID" value="TBW54305.1"/>
    <property type="molecule type" value="Genomic_DNA"/>
</dbReference>